<dbReference type="InterPro" id="IPR035897">
    <property type="entry name" value="Toll_tir_struct_dom_sf"/>
</dbReference>
<comment type="caution">
    <text evidence="3">The sequence shown here is derived from an EMBL/GenBank/DDBJ whole genome shotgun (WGS) entry which is preliminary data.</text>
</comment>
<dbReference type="Gene3D" id="1.25.10.10">
    <property type="entry name" value="Leucine-rich Repeat Variant"/>
    <property type="match status" value="1"/>
</dbReference>
<dbReference type="OrthoDB" id="2148946at2759"/>
<dbReference type="Proteomes" id="UP000230750">
    <property type="component" value="Unassembled WGS sequence"/>
</dbReference>
<evidence type="ECO:0000313" key="4">
    <source>
        <dbReference type="Proteomes" id="UP000230750"/>
    </source>
</evidence>
<dbReference type="InterPro" id="IPR000157">
    <property type="entry name" value="TIR_dom"/>
</dbReference>
<feature type="region of interest" description="Disordered" evidence="1">
    <location>
        <begin position="1"/>
        <end position="29"/>
    </location>
</feature>
<dbReference type="STRING" id="307972.A0A2G8KL17"/>
<dbReference type="InterPro" id="IPR011989">
    <property type="entry name" value="ARM-like"/>
</dbReference>
<protein>
    <recommendedName>
        <fullName evidence="2">TIR domain-containing protein</fullName>
    </recommendedName>
</protein>
<reference evidence="3 4" key="1">
    <citation type="journal article" date="2017" name="PLoS Biol.">
        <title>The sea cucumber genome provides insights into morphological evolution and visceral regeneration.</title>
        <authorList>
            <person name="Zhang X."/>
            <person name="Sun L."/>
            <person name="Yuan J."/>
            <person name="Sun Y."/>
            <person name="Gao Y."/>
            <person name="Zhang L."/>
            <person name="Li S."/>
            <person name="Dai H."/>
            <person name="Hamel J.F."/>
            <person name="Liu C."/>
            <person name="Yu Y."/>
            <person name="Liu S."/>
            <person name="Lin W."/>
            <person name="Guo K."/>
            <person name="Jin S."/>
            <person name="Xu P."/>
            <person name="Storey K.B."/>
            <person name="Huan P."/>
            <person name="Zhang T."/>
            <person name="Zhou Y."/>
            <person name="Zhang J."/>
            <person name="Lin C."/>
            <person name="Li X."/>
            <person name="Xing L."/>
            <person name="Huo D."/>
            <person name="Sun M."/>
            <person name="Wang L."/>
            <person name="Mercier A."/>
            <person name="Li F."/>
            <person name="Yang H."/>
            <person name="Xiang J."/>
        </authorList>
    </citation>
    <scope>NUCLEOTIDE SEQUENCE [LARGE SCALE GENOMIC DNA]</scope>
    <source>
        <strain evidence="3">Shaxun</strain>
        <tissue evidence="3">Muscle</tissue>
    </source>
</reference>
<dbReference type="GO" id="GO:0007165">
    <property type="term" value="P:signal transduction"/>
    <property type="evidence" value="ECO:0007669"/>
    <property type="project" value="InterPro"/>
</dbReference>
<evidence type="ECO:0000259" key="2">
    <source>
        <dbReference type="Pfam" id="PF13676"/>
    </source>
</evidence>
<evidence type="ECO:0000256" key="1">
    <source>
        <dbReference type="SAM" id="MobiDB-lite"/>
    </source>
</evidence>
<sequence length="602" mass="68193">MGSSSSVQKKKLKEGDEGSKADKTKKDKQKTLEDHLEALRAAIDYLSICSNFKTKDCYSYFVTIRSASNPPGMPIEERVHIADLVIELDYTSLFPLIWSDLHSVDLSQGHGKNKQPEESVPHQAMSNLKAFKAAWWNFTDWSTPLVVELGTTTALRSLVSDLEDPDLAVDKMSSESRRFLIKGSLGTIHNMVRRDAKLRMHIRKIENCVNLFTAYSRSTFLIIQAKSFLILSYILCENEYAAMEATDNSIGFLVGMLRESLNYKNHKAKKYGFSSAEILQGLNQIALNDPNKVKVMDNGAVPLMVRMLGDNCSIEEQTLASEGLWKLAFAEDNKQRMRENTALMEAEDLKKPGQKRHTKVLPNKSHVMISYQWDVQQSMLSLRDALKNDGYNVWMDIDKLDGDILGGMADAVEQAAVVLVCFSQRYKDSQSCRTEATYAYKQNKTIVPLMVEPNYNPDGWLGALIGTLKYYKFYDESVKPSEYVELLHTLGNMGKQGYILPQKEVLTGSSKPVSISREPTLTLQTDSRQISGWSNSDVEEWLIKNDLSEAASKFKDIDGEMLYQMYKQLQRAPEFFHNAVSKELGLKYFQVLKFTRALEKAV</sequence>
<accession>A0A2G8KL17</accession>
<dbReference type="EMBL" id="MRZV01000509">
    <property type="protein sequence ID" value="PIK48667.1"/>
    <property type="molecule type" value="Genomic_DNA"/>
</dbReference>
<dbReference type="InterPro" id="IPR013761">
    <property type="entry name" value="SAM/pointed_sf"/>
</dbReference>
<proteinExistence type="predicted"/>
<feature type="compositionally biased region" description="Basic and acidic residues" evidence="1">
    <location>
        <begin position="13"/>
        <end position="29"/>
    </location>
</feature>
<dbReference type="InterPro" id="IPR016024">
    <property type="entry name" value="ARM-type_fold"/>
</dbReference>
<dbReference type="Gene3D" id="3.40.50.10140">
    <property type="entry name" value="Toll/interleukin-1 receptor homology (TIR) domain"/>
    <property type="match status" value="1"/>
</dbReference>
<name>A0A2G8KL17_STIJA</name>
<dbReference type="SUPFAM" id="SSF52200">
    <property type="entry name" value="Toll/Interleukin receptor TIR domain"/>
    <property type="match status" value="1"/>
</dbReference>
<dbReference type="AlphaFoldDB" id="A0A2G8KL17"/>
<dbReference type="Gene3D" id="1.10.150.50">
    <property type="entry name" value="Transcription Factor, Ets-1"/>
    <property type="match status" value="1"/>
</dbReference>
<gene>
    <name evidence="3" type="ORF">BSL78_14479</name>
</gene>
<evidence type="ECO:0000313" key="3">
    <source>
        <dbReference type="EMBL" id="PIK48667.1"/>
    </source>
</evidence>
<organism evidence="3 4">
    <name type="scientific">Stichopus japonicus</name>
    <name type="common">Sea cucumber</name>
    <dbReference type="NCBI Taxonomy" id="307972"/>
    <lineage>
        <taxon>Eukaryota</taxon>
        <taxon>Metazoa</taxon>
        <taxon>Echinodermata</taxon>
        <taxon>Eleutherozoa</taxon>
        <taxon>Echinozoa</taxon>
        <taxon>Holothuroidea</taxon>
        <taxon>Aspidochirotacea</taxon>
        <taxon>Aspidochirotida</taxon>
        <taxon>Stichopodidae</taxon>
        <taxon>Apostichopus</taxon>
    </lineage>
</organism>
<feature type="domain" description="TIR" evidence="2">
    <location>
        <begin position="367"/>
        <end position="476"/>
    </location>
</feature>
<dbReference type="Pfam" id="PF13676">
    <property type="entry name" value="TIR_2"/>
    <property type="match status" value="1"/>
</dbReference>
<dbReference type="PANTHER" id="PTHR46270">
    <property type="entry name" value="ARMADILLO-TYPE FOLD-RELATED"/>
    <property type="match status" value="1"/>
</dbReference>
<dbReference type="SUPFAM" id="SSF48371">
    <property type="entry name" value="ARM repeat"/>
    <property type="match status" value="1"/>
</dbReference>
<keyword evidence="4" id="KW-1185">Reference proteome</keyword>
<dbReference type="SUPFAM" id="SSF47769">
    <property type="entry name" value="SAM/Pointed domain"/>
    <property type="match status" value="1"/>
</dbReference>
<dbReference type="PANTHER" id="PTHR46270:SF2">
    <property type="entry name" value="TIR DOMAIN-CONTAINING PROTEIN"/>
    <property type="match status" value="1"/>
</dbReference>